<dbReference type="Pfam" id="PF07969">
    <property type="entry name" value="Amidohydro_3"/>
    <property type="match status" value="1"/>
</dbReference>
<evidence type="ECO:0000313" key="5">
    <source>
        <dbReference type="Proteomes" id="UP000294796"/>
    </source>
</evidence>
<feature type="region of interest" description="Disordered" evidence="1">
    <location>
        <begin position="552"/>
        <end position="576"/>
    </location>
</feature>
<feature type="signal peptide" evidence="2">
    <location>
        <begin position="1"/>
        <end position="27"/>
    </location>
</feature>
<evidence type="ECO:0000313" key="4">
    <source>
        <dbReference type="EMBL" id="TDK27222.1"/>
    </source>
</evidence>
<gene>
    <name evidence="4" type="ORF">E2F46_03195</name>
</gene>
<dbReference type="CDD" id="cd01297">
    <property type="entry name" value="D-aminoacylase"/>
    <property type="match status" value="1"/>
</dbReference>
<dbReference type="GO" id="GO:0016811">
    <property type="term" value="F:hydrolase activity, acting on carbon-nitrogen (but not peptide) bonds, in linear amides"/>
    <property type="evidence" value="ECO:0007669"/>
    <property type="project" value="InterPro"/>
</dbReference>
<evidence type="ECO:0000256" key="2">
    <source>
        <dbReference type="SAM" id="SignalP"/>
    </source>
</evidence>
<dbReference type="Proteomes" id="UP000294796">
    <property type="component" value="Unassembled WGS sequence"/>
</dbReference>
<dbReference type="PANTHER" id="PTHR11647">
    <property type="entry name" value="HYDRANTOINASE/DIHYDROPYRIMIDINASE FAMILY MEMBER"/>
    <property type="match status" value="1"/>
</dbReference>
<dbReference type="InterPro" id="IPR032466">
    <property type="entry name" value="Metal_Hydrolase"/>
</dbReference>
<accession>A0A4R5U135</accession>
<dbReference type="EMBL" id="SMTF01000002">
    <property type="protein sequence ID" value="TDK27222.1"/>
    <property type="molecule type" value="Genomic_DNA"/>
</dbReference>
<reference evidence="4 5" key="1">
    <citation type="submission" date="2019-03" db="EMBL/GenBank/DDBJ databases">
        <title>Luteimonas zhaokaii sp.nov., isolated from the rectal contents of Plateau pika in Yushu, Qinghai Province, China.</title>
        <authorList>
            <person name="Zhang G."/>
        </authorList>
    </citation>
    <scope>NUCLEOTIDE SEQUENCE [LARGE SCALE GENOMIC DNA]</scope>
    <source>
        <strain evidence="4 5">B9</strain>
    </source>
</reference>
<organism evidence="4 5">
    <name type="scientific">Luteimonas aestuarii</name>
    <dbReference type="NCBI Taxonomy" id="453837"/>
    <lineage>
        <taxon>Bacteria</taxon>
        <taxon>Pseudomonadati</taxon>
        <taxon>Pseudomonadota</taxon>
        <taxon>Gammaproteobacteria</taxon>
        <taxon>Lysobacterales</taxon>
        <taxon>Lysobacteraceae</taxon>
        <taxon>Luteimonas</taxon>
    </lineage>
</organism>
<name>A0A4R5U135_9GAMM</name>
<dbReference type="OrthoDB" id="9766983at2"/>
<dbReference type="Gene3D" id="3.20.20.140">
    <property type="entry name" value="Metal-dependent hydrolases"/>
    <property type="match status" value="2"/>
</dbReference>
<protein>
    <submittedName>
        <fullName evidence="4">D-aminoacylase</fullName>
    </submittedName>
</protein>
<dbReference type="InterPro" id="IPR023100">
    <property type="entry name" value="D-aminoacylase_insert_dom_sf"/>
</dbReference>
<keyword evidence="5" id="KW-1185">Reference proteome</keyword>
<dbReference type="Gene3D" id="3.30.1490.130">
    <property type="entry name" value="D-aminoacylase. Domain 3"/>
    <property type="match status" value="1"/>
</dbReference>
<dbReference type="InterPro" id="IPR013108">
    <property type="entry name" value="Amidohydro_3"/>
</dbReference>
<dbReference type="RefSeq" id="WP_133320722.1">
    <property type="nucleotide sequence ID" value="NZ_SMTF01000002.1"/>
</dbReference>
<dbReference type="PROSITE" id="PS51257">
    <property type="entry name" value="PROKAR_LIPOPROTEIN"/>
    <property type="match status" value="1"/>
</dbReference>
<sequence length="576" mass="61351">MHRPTTGLLTAALIAALSACTATPIAAEDDSHYDLLIRNGAVYDGSGAPPQRVDVAVRGDRIAALLPAGSEATAGRVLDARGRAVSPGFINTLSWATESLIEDGRGLSDTKQGVTLEIFGEGWSMGPVNAAMKADALRQQGDIRYDIPWTTLGGYLEFLEQRGVTPNVASFIGATTVRIHALGEDDVTPTAEQLAGMQDLVREAMREGALGVGSSLIYPPATFASTDELIALASAAAESGGGYVSHIRSEADRFLEALDETIAIARATGQRAGVYHLKAAGQQNWPKMAQAIARIEAARAEGLQVSADMYAYPAGATGLTASLPPWVQAGGHDAMVARLRDPAIRARVLAEMRDPAVDWENLRLLAGSDDRLLLIDFRNEALKPLAGRTLADVARERGASAEDTLIDLVLEDDSRVGAAYFLMSEENVELGLKQPWVTLGSDAASSAAEGVFLRSSAHPRGYGNFARFLGHYVRDRGLMPLEEGIRRLTGLPARYWKLRDRGCLQPGCHADIVVFDPATITDHATFDRPQQYASGVHDVFVNGVQVLRDGEHTGATPGRVVRGPGWTGQGADAAID</sequence>
<dbReference type="InterPro" id="IPR050378">
    <property type="entry name" value="Metallo-dep_Hydrolases_sf"/>
</dbReference>
<dbReference type="GO" id="GO:0016812">
    <property type="term" value="F:hydrolase activity, acting on carbon-nitrogen (but not peptide) bonds, in cyclic amides"/>
    <property type="evidence" value="ECO:0007669"/>
    <property type="project" value="TreeGrafter"/>
</dbReference>
<proteinExistence type="predicted"/>
<feature type="chain" id="PRO_5020434748" evidence="2">
    <location>
        <begin position="28"/>
        <end position="576"/>
    </location>
</feature>
<comment type="caution">
    <text evidence="4">The sequence shown here is derived from an EMBL/GenBank/DDBJ whole genome shotgun (WGS) entry which is preliminary data.</text>
</comment>
<dbReference type="InterPro" id="IPR011059">
    <property type="entry name" value="Metal-dep_hydrolase_composite"/>
</dbReference>
<evidence type="ECO:0000256" key="1">
    <source>
        <dbReference type="SAM" id="MobiDB-lite"/>
    </source>
</evidence>
<dbReference type="Gene3D" id="2.30.40.10">
    <property type="entry name" value="Urease, subunit C, domain 1"/>
    <property type="match status" value="2"/>
</dbReference>
<dbReference type="SUPFAM" id="SSF51556">
    <property type="entry name" value="Metallo-dependent hydrolases"/>
    <property type="match status" value="1"/>
</dbReference>
<dbReference type="PANTHER" id="PTHR11647:SF1">
    <property type="entry name" value="COLLAPSIN RESPONSE MEDIATOR PROTEIN"/>
    <property type="match status" value="1"/>
</dbReference>
<evidence type="ECO:0000259" key="3">
    <source>
        <dbReference type="Pfam" id="PF07969"/>
    </source>
</evidence>
<dbReference type="AlphaFoldDB" id="A0A4R5U135"/>
<keyword evidence="2" id="KW-0732">Signal</keyword>
<feature type="domain" description="Amidohydrolase 3" evidence="3">
    <location>
        <begin position="76"/>
        <end position="546"/>
    </location>
</feature>
<dbReference type="GO" id="GO:0005829">
    <property type="term" value="C:cytosol"/>
    <property type="evidence" value="ECO:0007669"/>
    <property type="project" value="TreeGrafter"/>
</dbReference>
<dbReference type="SUPFAM" id="SSF51338">
    <property type="entry name" value="Composite domain of metallo-dependent hydrolases"/>
    <property type="match status" value="1"/>
</dbReference>